<keyword evidence="3" id="KW-1185">Reference proteome</keyword>
<evidence type="ECO:0000313" key="3">
    <source>
        <dbReference type="Proteomes" id="UP000179734"/>
    </source>
</evidence>
<dbReference type="Proteomes" id="UP000238296">
    <property type="component" value="Unassembled WGS sequence"/>
</dbReference>
<dbReference type="EMBL" id="MLQM01000146">
    <property type="protein sequence ID" value="OHU98349.1"/>
    <property type="molecule type" value="Genomic_DNA"/>
</dbReference>
<evidence type="ECO:0000313" key="1">
    <source>
        <dbReference type="EMBL" id="OHU98349.1"/>
    </source>
</evidence>
<evidence type="ECO:0000313" key="4">
    <source>
        <dbReference type="Proteomes" id="UP000238296"/>
    </source>
</evidence>
<reference evidence="2 4" key="2">
    <citation type="journal article" date="2017" name="Int. J. Syst. Evol. Microbiol.">
        <title>Mycobacterium talmoniae sp. nov., a slowly growing mycobacterium isolated from human respiratory samples.</title>
        <authorList>
            <person name="Davidson R.M."/>
            <person name="DeGroote M.A."/>
            <person name="Marola J.L."/>
            <person name="Buss S."/>
            <person name="Jones V."/>
            <person name="McNeil M.R."/>
            <person name="Freifeld A.G."/>
            <person name="Elaine Epperson L."/>
            <person name="Hasan N.A."/>
            <person name="Jackson M."/>
            <person name="Iwen P.C."/>
            <person name="Salfinger M."/>
            <person name="Strong M."/>
        </authorList>
    </citation>
    <scope>NUCLEOTIDE SEQUENCE [LARGE SCALE GENOMIC DNA]</scope>
    <source>
        <strain evidence="2 4">ATCC BAA-2683</strain>
    </source>
</reference>
<organism evidence="1 3">
    <name type="scientific">Mycobacterium talmoniae</name>
    <dbReference type="NCBI Taxonomy" id="1858794"/>
    <lineage>
        <taxon>Bacteria</taxon>
        <taxon>Bacillati</taxon>
        <taxon>Actinomycetota</taxon>
        <taxon>Actinomycetes</taxon>
        <taxon>Mycobacteriales</taxon>
        <taxon>Mycobacteriaceae</taxon>
        <taxon>Mycobacterium</taxon>
    </lineage>
</organism>
<sequence length="121" mass="13620">MFFDADGIPVFVDWQMIGVSRGTQDVGNLLAGSMDIDDLRQHWERLLRRYHDRLGEHGVRDYPWQECVSHYRQTILYPLGQGIALIGALAQADDRGLADVALLRALTHCHDLNSFDTVAAA</sequence>
<dbReference type="SUPFAM" id="SSF56112">
    <property type="entry name" value="Protein kinase-like (PK-like)"/>
    <property type="match status" value="1"/>
</dbReference>
<dbReference type="RefSeq" id="WP_071028863.1">
    <property type="nucleotide sequence ID" value="NZ_MLQM01000146.1"/>
</dbReference>
<dbReference type="Pfam" id="PF07914">
    <property type="entry name" value="DUF1679"/>
    <property type="match status" value="1"/>
</dbReference>
<comment type="caution">
    <text evidence="1">The sequence shown here is derived from an EMBL/GenBank/DDBJ whole genome shotgun (WGS) entry which is preliminary data.</text>
</comment>
<gene>
    <name evidence="1" type="ORF">BKN37_20830</name>
    <name evidence="2" type="ORF">C1Y40_04667</name>
</gene>
<name>A0A1S1NE41_9MYCO</name>
<dbReference type="Gene3D" id="3.90.1200.10">
    <property type="match status" value="1"/>
</dbReference>
<accession>A0A1S1NE41</accession>
<reference evidence="2" key="3">
    <citation type="submission" date="2018-01" db="EMBL/GenBank/DDBJ databases">
        <authorList>
            <person name="Gaut B.S."/>
            <person name="Morton B.R."/>
            <person name="Clegg M.T."/>
            <person name="Duvall M.R."/>
        </authorList>
    </citation>
    <scope>NUCLEOTIDE SEQUENCE</scope>
    <source>
        <strain evidence="2">ATCC BAA-2683</strain>
    </source>
</reference>
<dbReference type="AlphaFoldDB" id="A0A1S1NE41"/>
<reference evidence="1 3" key="1">
    <citation type="submission" date="2016-10" db="EMBL/GenBank/DDBJ databases">
        <title>Genome sequence of Mycobacterium talmonii.</title>
        <authorList>
            <person name="Greninger A.L."/>
            <person name="Elliott B."/>
            <person name="Vasireddy S."/>
            <person name="Vasireddy R."/>
        </authorList>
    </citation>
    <scope>NUCLEOTIDE SEQUENCE [LARGE SCALE GENOMIC DNA]</scope>
    <source>
        <strain evidence="1">MO-5499</strain>
        <strain evidence="3">NE-TNMC-100812</strain>
    </source>
</reference>
<dbReference type="InterPro" id="IPR011009">
    <property type="entry name" value="Kinase-like_dom_sf"/>
</dbReference>
<dbReference type="EMBL" id="PPEA01000662">
    <property type="protein sequence ID" value="PQM45180.1"/>
    <property type="molecule type" value="Genomic_DNA"/>
</dbReference>
<protein>
    <recommendedName>
        <fullName evidence="5">Aminoglycoside phosphotransferase domain-containing protein</fullName>
    </recommendedName>
</protein>
<evidence type="ECO:0008006" key="5">
    <source>
        <dbReference type="Google" id="ProtNLM"/>
    </source>
</evidence>
<proteinExistence type="predicted"/>
<dbReference type="Proteomes" id="UP000179734">
    <property type="component" value="Unassembled WGS sequence"/>
</dbReference>
<evidence type="ECO:0000313" key="2">
    <source>
        <dbReference type="EMBL" id="PQM45180.1"/>
    </source>
</evidence>
<dbReference type="InterPro" id="IPR012877">
    <property type="entry name" value="Dhs-27"/>
</dbReference>